<keyword evidence="21" id="KW-0812">Transmembrane</keyword>
<evidence type="ECO:0000256" key="20">
    <source>
        <dbReference type="ARBA" id="ARBA00041776"/>
    </source>
</evidence>
<keyword evidence="7" id="KW-0597">Phosphoprotein</keyword>
<keyword evidence="10" id="KW-0418">Kinase</keyword>
<evidence type="ECO:0000259" key="23">
    <source>
        <dbReference type="PROSITE" id="PS50885"/>
    </source>
</evidence>
<keyword evidence="14" id="KW-0904">Protein phosphatase</keyword>
<evidence type="ECO:0000256" key="21">
    <source>
        <dbReference type="SAM" id="Phobius"/>
    </source>
</evidence>
<dbReference type="Pfam" id="PF02518">
    <property type="entry name" value="HATPase_c"/>
    <property type="match status" value="1"/>
</dbReference>
<evidence type="ECO:0000259" key="22">
    <source>
        <dbReference type="PROSITE" id="PS50109"/>
    </source>
</evidence>
<name>A0A3B0SUY5_9ZZZZ</name>
<comment type="cofactor">
    <cofactor evidence="2">
        <name>Mn(2+)</name>
        <dbReference type="ChEBI" id="CHEBI:29035"/>
    </cofactor>
</comment>
<evidence type="ECO:0000256" key="11">
    <source>
        <dbReference type="ARBA" id="ARBA00022801"/>
    </source>
</evidence>
<organism evidence="24">
    <name type="scientific">hydrothermal vent metagenome</name>
    <dbReference type="NCBI Taxonomy" id="652676"/>
    <lineage>
        <taxon>unclassified sequences</taxon>
        <taxon>metagenomes</taxon>
        <taxon>ecological metagenomes</taxon>
    </lineage>
</organism>
<dbReference type="SMART" id="SM00388">
    <property type="entry name" value="HisKA"/>
    <property type="match status" value="1"/>
</dbReference>
<evidence type="ECO:0000313" key="24">
    <source>
        <dbReference type="EMBL" id="VAW00314.1"/>
    </source>
</evidence>
<feature type="domain" description="Histidine kinase" evidence="22">
    <location>
        <begin position="248"/>
        <end position="462"/>
    </location>
</feature>
<dbReference type="PRINTS" id="PR00344">
    <property type="entry name" value="BCTRLSENSOR"/>
</dbReference>
<dbReference type="GO" id="GO:0005886">
    <property type="term" value="C:plasma membrane"/>
    <property type="evidence" value="ECO:0007669"/>
    <property type="project" value="UniProtKB-SubCell"/>
</dbReference>
<dbReference type="SUPFAM" id="SSF55874">
    <property type="entry name" value="ATPase domain of HSP90 chaperone/DNA topoisomerase II/histidine kinase"/>
    <property type="match status" value="1"/>
</dbReference>
<evidence type="ECO:0000256" key="7">
    <source>
        <dbReference type="ARBA" id="ARBA00022553"/>
    </source>
</evidence>
<keyword evidence="6" id="KW-1003">Cell membrane</keyword>
<dbReference type="GO" id="GO:0000155">
    <property type="term" value="F:phosphorelay sensor kinase activity"/>
    <property type="evidence" value="ECO:0007669"/>
    <property type="project" value="InterPro"/>
</dbReference>
<protein>
    <recommendedName>
        <fullName evidence="19">Signal transduction histidine-protein kinase/phosphatase MprB</fullName>
        <ecNumber evidence="5">2.7.13.3</ecNumber>
    </recommendedName>
    <alternativeName>
        <fullName evidence="20">Mycobacterial persistence regulator B</fullName>
    </alternativeName>
</protein>
<evidence type="ECO:0000256" key="5">
    <source>
        <dbReference type="ARBA" id="ARBA00012438"/>
    </source>
</evidence>
<dbReference type="GO" id="GO:0005524">
    <property type="term" value="F:ATP binding"/>
    <property type="evidence" value="ECO:0007669"/>
    <property type="project" value="UniProtKB-KW"/>
</dbReference>
<dbReference type="EC" id="2.7.13.3" evidence="5"/>
<feature type="domain" description="HAMP" evidence="23">
    <location>
        <begin position="188"/>
        <end position="240"/>
    </location>
</feature>
<dbReference type="InterPro" id="IPR004358">
    <property type="entry name" value="Sig_transdc_His_kin-like_C"/>
</dbReference>
<evidence type="ECO:0000256" key="14">
    <source>
        <dbReference type="ARBA" id="ARBA00022912"/>
    </source>
</evidence>
<keyword evidence="16" id="KW-0346">Stress response</keyword>
<dbReference type="SMART" id="SM00304">
    <property type="entry name" value="HAMP"/>
    <property type="match status" value="1"/>
</dbReference>
<keyword evidence="21" id="KW-1133">Transmembrane helix</keyword>
<evidence type="ECO:0000256" key="3">
    <source>
        <dbReference type="ARBA" id="ARBA00001946"/>
    </source>
</evidence>
<dbReference type="CDD" id="cd00075">
    <property type="entry name" value="HATPase"/>
    <property type="match status" value="1"/>
</dbReference>
<evidence type="ECO:0000256" key="6">
    <source>
        <dbReference type="ARBA" id="ARBA00022475"/>
    </source>
</evidence>
<keyword evidence="21" id="KW-0472">Membrane</keyword>
<keyword evidence="12" id="KW-0067">ATP-binding</keyword>
<keyword evidence="17" id="KW-0843">Virulence</keyword>
<evidence type="ECO:0000256" key="19">
    <source>
        <dbReference type="ARBA" id="ARBA00040454"/>
    </source>
</evidence>
<dbReference type="SMART" id="SM00387">
    <property type="entry name" value="HATPase_c"/>
    <property type="match status" value="1"/>
</dbReference>
<dbReference type="InterPro" id="IPR050980">
    <property type="entry name" value="2C_sensor_his_kinase"/>
</dbReference>
<dbReference type="Pfam" id="PF00672">
    <property type="entry name" value="HAMP"/>
    <property type="match status" value="1"/>
</dbReference>
<comment type="subcellular location">
    <subcellularLocation>
        <location evidence="4">Cell membrane</location>
        <topology evidence="4">Multi-pass membrane protein</topology>
    </subcellularLocation>
</comment>
<reference evidence="24" key="1">
    <citation type="submission" date="2018-06" db="EMBL/GenBank/DDBJ databases">
        <authorList>
            <person name="Zhirakovskaya E."/>
        </authorList>
    </citation>
    <scope>NUCLEOTIDE SEQUENCE</scope>
</reference>
<dbReference type="CDD" id="cd00082">
    <property type="entry name" value="HisKA"/>
    <property type="match status" value="1"/>
</dbReference>
<dbReference type="InterPro" id="IPR036097">
    <property type="entry name" value="HisK_dim/P_sf"/>
</dbReference>
<comment type="cofactor">
    <cofactor evidence="3">
        <name>Mg(2+)</name>
        <dbReference type="ChEBI" id="CHEBI:18420"/>
    </cofactor>
</comment>
<evidence type="ECO:0000256" key="8">
    <source>
        <dbReference type="ARBA" id="ARBA00022679"/>
    </source>
</evidence>
<proteinExistence type="predicted"/>
<evidence type="ECO:0000256" key="9">
    <source>
        <dbReference type="ARBA" id="ARBA00022741"/>
    </source>
</evidence>
<dbReference type="Gene3D" id="1.10.287.130">
    <property type="match status" value="1"/>
</dbReference>
<dbReference type="PANTHER" id="PTHR44936:SF9">
    <property type="entry name" value="SENSOR PROTEIN CREC"/>
    <property type="match status" value="1"/>
</dbReference>
<dbReference type="SUPFAM" id="SSF47384">
    <property type="entry name" value="Homodimeric domain of signal transducing histidine kinase"/>
    <property type="match status" value="1"/>
</dbReference>
<dbReference type="CDD" id="cd06225">
    <property type="entry name" value="HAMP"/>
    <property type="match status" value="1"/>
</dbReference>
<evidence type="ECO:0000256" key="2">
    <source>
        <dbReference type="ARBA" id="ARBA00001936"/>
    </source>
</evidence>
<dbReference type="Gene3D" id="6.10.340.10">
    <property type="match status" value="1"/>
</dbReference>
<evidence type="ECO:0000256" key="15">
    <source>
        <dbReference type="ARBA" id="ARBA00023012"/>
    </source>
</evidence>
<dbReference type="SUPFAM" id="SSF158472">
    <property type="entry name" value="HAMP domain-like"/>
    <property type="match status" value="1"/>
</dbReference>
<evidence type="ECO:0000256" key="4">
    <source>
        <dbReference type="ARBA" id="ARBA00004651"/>
    </source>
</evidence>
<dbReference type="GO" id="GO:0004721">
    <property type="term" value="F:phosphoprotein phosphatase activity"/>
    <property type="evidence" value="ECO:0007669"/>
    <property type="project" value="UniProtKB-KW"/>
</dbReference>
<accession>A0A3B0SUY5</accession>
<dbReference type="Gene3D" id="3.30.565.10">
    <property type="entry name" value="Histidine kinase-like ATPase, C-terminal domain"/>
    <property type="match status" value="1"/>
</dbReference>
<comment type="catalytic activity">
    <reaction evidence="1">
        <text>ATP + protein L-histidine = ADP + protein N-phospho-L-histidine.</text>
        <dbReference type="EC" id="2.7.13.3"/>
    </reaction>
</comment>
<evidence type="ECO:0000256" key="16">
    <source>
        <dbReference type="ARBA" id="ARBA00023016"/>
    </source>
</evidence>
<dbReference type="EMBL" id="UOEI01000281">
    <property type="protein sequence ID" value="VAW00314.1"/>
    <property type="molecule type" value="Genomic_DNA"/>
</dbReference>
<evidence type="ECO:0000256" key="10">
    <source>
        <dbReference type="ARBA" id="ARBA00022777"/>
    </source>
</evidence>
<dbReference type="InterPro" id="IPR005467">
    <property type="entry name" value="His_kinase_dom"/>
</dbReference>
<dbReference type="AlphaFoldDB" id="A0A3B0SUY5"/>
<dbReference type="PANTHER" id="PTHR44936">
    <property type="entry name" value="SENSOR PROTEIN CREC"/>
    <property type="match status" value="1"/>
</dbReference>
<dbReference type="PROSITE" id="PS50885">
    <property type="entry name" value="HAMP"/>
    <property type="match status" value="1"/>
</dbReference>
<keyword evidence="9" id="KW-0547">Nucleotide-binding</keyword>
<dbReference type="Pfam" id="PF00512">
    <property type="entry name" value="HisKA"/>
    <property type="match status" value="1"/>
</dbReference>
<keyword evidence="11" id="KW-0378">Hydrolase</keyword>
<dbReference type="InterPro" id="IPR003594">
    <property type="entry name" value="HATPase_dom"/>
</dbReference>
<evidence type="ECO:0000256" key="12">
    <source>
        <dbReference type="ARBA" id="ARBA00022840"/>
    </source>
</evidence>
<keyword evidence="15" id="KW-0902">Two-component regulatory system</keyword>
<sequence length="462" mass="48863">MRRKILVATALVASVTIAMGLITALAISSQVQGRASDELARQASVTAALIDEDLQDLRFRPGDNAAEQISRYRTALERSLNRARVLGGHDVVEAVLLIRDRRIPISEPLVVIPLLPDGIRDGDVVTVDVKGTSMLVAVQEVDLRAGTLAVAIGRVEPLFPIRGLTTALLVALGIGAVLTISLGIWFSTSLSRRLAGISEAAGRVGGGDLRARAPTTGDDEIASLATAFNEMASELQSVRNREREFLMAVSHDLRTPLTTISGYAEALDAGDVEPEDLSRVAGILHGQTEQLARLVEDVMALARLESNEFTLRPQTVELEGLVIATVDTFLNKAATASIDLGATDVEPVTVVVDPDRLIQVLGNLLENALRYTPEGGIISVGCHATDDDRAVITVVNSGPGIAAHDLPHVFERLYVADRYRAVRPAGSGLGLAIVAEIVEAMGGSIECSTPSTGGTRFAVTVG</sequence>
<feature type="transmembrane region" description="Helical" evidence="21">
    <location>
        <begin position="164"/>
        <end position="186"/>
    </location>
</feature>
<dbReference type="FunFam" id="1.10.287.130:FF:000001">
    <property type="entry name" value="Two-component sensor histidine kinase"/>
    <property type="match status" value="1"/>
</dbReference>
<keyword evidence="13" id="KW-0460">Magnesium</keyword>
<evidence type="ECO:0000256" key="17">
    <source>
        <dbReference type="ARBA" id="ARBA00023026"/>
    </source>
</evidence>
<gene>
    <name evidence="24" type="ORF">MNBD_ACTINO01-696</name>
</gene>
<dbReference type="InterPro" id="IPR003660">
    <property type="entry name" value="HAMP_dom"/>
</dbReference>
<evidence type="ECO:0000256" key="18">
    <source>
        <dbReference type="ARBA" id="ARBA00023211"/>
    </source>
</evidence>
<dbReference type="InterPro" id="IPR036890">
    <property type="entry name" value="HATPase_C_sf"/>
</dbReference>
<evidence type="ECO:0000256" key="13">
    <source>
        <dbReference type="ARBA" id="ARBA00022842"/>
    </source>
</evidence>
<dbReference type="PROSITE" id="PS50109">
    <property type="entry name" value="HIS_KIN"/>
    <property type="match status" value="1"/>
</dbReference>
<dbReference type="InterPro" id="IPR003661">
    <property type="entry name" value="HisK_dim/P_dom"/>
</dbReference>
<keyword evidence="18" id="KW-0464">Manganese</keyword>
<keyword evidence="8 24" id="KW-0808">Transferase</keyword>
<evidence type="ECO:0000256" key="1">
    <source>
        <dbReference type="ARBA" id="ARBA00000085"/>
    </source>
</evidence>